<protein>
    <submittedName>
        <fullName evidence="3">ATP-binding protein</fullName>
    </submittedName>
</protein>
<reference evidence="3 4" key="1">
    <citation type="submission" date="2023-03" db="EMBL/GenBank/DDBJ databases">
        <title>Draft genome sequence of Streptomyces sp. K1PA1 isolated from peat swamp forest in Thailand.</title>
        <authorList>
            <person name="Klaysubun C."/>
            <person name="Duangmal K."/>
        </authorList>
    </citation>
    <scope>NUCLEOTIDE SEQUENCE [LARGE SCALE GENOMIC DNA]</scope>
    <source>
        <strain evidence="3 4">K1PA1</strain>
    </source>
</reference>
<dbReference type="PANTHER" id="PTHR35526">
    <property type="entry name" value="ANTI-SIGMA-F FACTOR RSBW-RELATED"/>
    <property type="match status" value="1"/>
</dbReference>
<dbReference type="PANTHER" id="PTHR35526:SF3">
    <property type="entry name" value="ANTI-SIGMA-F FACTOR RSBW"/>
    <property type="match status" value="1"/>
</dbReference>
<dbReference type="Gene3D" id="3.30.565.10">
    <property type="entry name" value="Histidine kinase-like ATPase, C-terminal domain"/>
    <property type="match status" value="1"/>
</dbReference>
<dbReference type="Proteomes" id="UP001221150">
    <property type="component" value="Unassembled WGS sequence"/>
</dbReference>
<keyword evidence="4" id="KW-1185">Reference proteome</keyword>
<name>A0ABT5ZZR0_9ACTN</name>
<dbReference type="InterPro" id="IPR050267">
    <property type="entry name" value="Anti-sigma-factor_SerPK"/>
</dbReference>
<proteinExistence type="predicted"/>
<evidence type="ECO:0000259" key="2">
    <source>
        <dbReference type="Pfam" id="PF13581"/>
    </source>
</evidence>
<gene>
    <name evidence="3" type="ORF">P3H78_04455</name>
</gene>
<comment type="caution">
    <text evidence="3">The sequence shown here is derived from an EMBL/GenBank/DDBJ whole genome shotgun (WGS) entry which is preliminary data.</text>
</comment>
<evidence type="ECO:0000256" key="1">
    <source>
        <dbReference type="ARBA" id="ARBA00022527"/>
    </source>
</evidence>
<dbReference type="CDD" id="cd16936">
    <property type="entry name" value="HATPase_RsbW-like"/>
    <property type="match status" value="1"/>
</dbReference>
<dbReference type="GO" id="GO:0005524">
    <property type="term" value="F:ATP binding"/>
    <property type="evidence" value="ECO:0007669"/>
    <property type="project" value="UniProtKB-KW"/>
</dbReference>
<keyword evidence="1" id="KW-0723">Serine/threonine-protein kinase</keyword>
<dbReference type="Pfam" id="PF13581">
    <property type="entry name" value="HATPase_c_2"/>
    <property type="match status" value="1"/>
</dbReference>
<sequence>MPTHRRTFPAEARELRTARNWTRATLDGHPRSEDAALIVTELGTNALRHTDSGNAAGTFHVALTVSELTTFIAVTDSGSSKSTPEIQRASLHTTHGRGLGMVAALADGITVGGDDSGRTVTAELRVPADCNRPAVSPEHTADAIPGVRQC</sequence>
<dbReference type="EMBL" id="JARJBB010000002">
    <property type="protein sequence ID" value="MDF3297882.1"/>
    <property type="molecule type" value="Genomic_DNA"/>
</dbReference>
<dbReference type="InterPro" id="IPR003594">
    <property type="entry name" value="HATPase_dom"/>
</dbReference>
<keyword evidence="3" id="KW-0067">ATP-binding</keyword>
<dbReference type="SUPFAM" id="SSF55874">
    <property type="entry name" value="ATPase domain of HSP90 chaperone/DNA topoisomerase II/histidine kinase"/>
    <property type="match status" value="1"/>
</dbReference>
<keyword evidence="3" id="KW-0547">Nucleotide-binding</keyword>
<dbReference type="InterPro" id="IPR036890">
    <property type="entry name" value="HATPase_C_sf"/>
</dbReference>
<organism evidence="3 4">
    <name type="scientific">Streptomyces tropicalis</name>
    <dbReference type="NCBI Taxonomy" id="3034234"/>
    <lineage>
        <taxon>Bacteria</taxon>
        <taxon>Bacillati</taxon>
        <taxon>Actinomycetota</taxon>
        <taxon>Actinomycetes</taxon>
        <taxon>Kitasatosporales</taxon>
        <taxon>Streptomycetaceae</taxon>
        <taxon>Streptomyces</taxon>
    </lineage>
</organism>
<keyword evidence="1" id="KW-0418">Kinase</keyword>
<evidence type="ECO:0000313" key="3">
    <source>
        <dbReference type="EMBL" id="MDF3297882.1"/>
    </source>
</evidence>
<evidence type="ECO:0000313" key="4">
    <source>
        <dbReference type="Proteomes" id="UP001221150"/>
    </source>
</evidence>
<feature type="domain" description="Histidine kinase/HSP90-like ATPase" evidence="2">
    <location>
        <begin position="8"/>
        <end position="122"/>
    </location>
</feature>
<dbReference type="RefSeq" id="WP_276107435.1">
    <property type="nucleotide sequence ID" value="NZ_JARJBB010000002.1"/>
</dbReference>
<accession>A0ABT5ZZR0</accession>
<keyword evidence="1" id="KW-0808">Transferase</keyword>